<evidence type="ECO:0000313" key="4">
    <source>
        <dbReference type="EMBL" id="TDR94247.1"/>
    </source>
</evidence>
<dbReference type="EMBL" id="SNZR01000011">
    <property type="protein sequence ID" value="TDR94247.1"/>
    <property type="molecule type" value="Genomic_DNA"/>
</dbReference>
<accession>A0A4R7CBU9</accession>
<reference evidence="4 5" key="1">
    <citation type="submission" date="2019-03" db="EMBL/GenBank/DDBJ databases">
        <title>Genomic Encyclopedia of Type Strains, Phase IV (KMG-IV): sequencing the most valuable type-strain genomes for metagenomic binning, comparative biology and taxonomic classification.</title>
        <authorList>
            <person name="Goeker M."/>
        </authorList>
    </citation>
    <scope>NUCLEOTIDE SEQUENCE [LARGE SCALE GENOMIC DNA]</scope>
    <source>
        <strain evidence="4 5">DSM 25903</strain>
    </source>
</reference>
<evidence type="ECO:0000313" key="5">
    <source>
        <dbReference type="Proteomes" id="UP000295122"/>
    </source>
</evidence>
<dbReference type="GO" id="GO:0007165">
    <property type="term" value="P:signal transduction"/>
    <property type="evidence" value="ECO:0007669"/>
    <property type="project" value="InterPro"/>
</dbReference>
<gene>
    <name evidence="4" type="ORF">EV668_1528</name>
</gene>
<feature type="transmembrane region" description="Helical" evidence="2">
    <location>
        <begin position="207"/>
        <end position="223"/>
    </location>
</feature>
<dbReference type="OrthoDB" id="8020935at2"/>
<dbReference type="Pfam" id="PF13676">
    <property type="entry name" value="TIR_2"/>
    <property type="match status" value="1"/>
</dbReference>
<proteinExistence type="predicted"/>
<feature type="region of interest" description="Disordered" evidence="1">
    <location>
        <begin position="155"/>
        <end position="174"/>
    </location>
</feature>
<protein>
    <submittedName>
        <fullName evidence="4">TIR domain-containing protein</fullName>
    </submittedName>
</protein>
<evidence type="ECO:0000256" key="2">
    <source>
        <dbReference type="SAM" id="Phobius"/>
    </source>
</evidence>
<keyword evidence="2" id="KW-1133">Transmembrane helix</keyword>
<dbReference type="SUPFAM" id="SSF52200">
    <property type="entry name" value="Toll/Interleukin receptor TIR domain"/>
    <property type="match status" value="1"/>
</dbReference>
<dbReference type="Proteomes" id="UP000295122">
    <property type="component" value="Unassembled WGS sequence"/>
</dbReference>
<keyword evidence="5" id="KW-1185">Reference proteome</keyword>
<comment type="caution">
    <text evidence="4">The sequence shown here is derived from an EMBL/GenBank/DDBJ whole genome shotgun (WGS) entry which is preliminary data.</text>
</comment>
<feature type="domain" description="TIR" evidence="3">
    <location>
        <begin position="4"/>
        <end position="126"/>
    </location>
</feature>
<evidence type="ECO:0000259" key="3">
    <source>
        <dbReference type="Pfam" id="PF13676"/>
    </source>
</evidence>
<dbReference type="AlphaFoldDB" id="A0A4R7CBU9"/>
<dbReference type="Gene3D" id="3.40.50.10140">
    <property type="entry name" value="Toll/interleukin-1 receptor homology (TIR) domain"/>
    <property type="match status" value="1"/>
</dbReference>
<evidence type="ECO:0000256" key="1">
    <source>
        <dbReference type="SAM" id="MobiDB-lite"/>
    </source>
</evidence>
<keyword evidence="2" id="KW-0812">Transmembrane</keyword>
<keyword evidence="2" id="KW-0472">Membrane</keyword>
<sequence>MSRIVISYRRADSAAISGRIFDRLSQRYGTGSVFIDVDEIPFGIDFREHIAEVLAVCDVVIAVMGPRWVTGTGDVPRIMEDTDPVRIEVQAALERGIPVIPVLVEGASMPEPADLPAPLTSLAYRNACEVASGRDFHAHVDRLIRAIDRLVPDAAPSEPKPALAEPQAPLPPARSVRPVASSRFRTAALILFLALPQIAQFSMRKEAVLIALIASTIGVVALMDEDGRPLLKRLTTGAVAALGNILVQGAAGLARASLLPW</sequence>
<dbReference type="InterPro" id="IPR035897">
    <property type="entry name" value="Toll_tir_struct_dom_sf"/>
</dbReference>
<dbReference type="RefSeq" id="WP_133769165.1">
    <property type="nucleotide sequence ID" value="NZ_SNZR01000011.1"/>
</dbReference>
<organism evidence="4 5">
    <name type="scientific">Enterovirga rhinocerotis</name>
    <dbReference type="NCBI Taxonomy" id="1339210"/>
    <lineage>
        <taxon>Bacteria</taxon>
        <taxon>Pseudomonadati</taxon>
        <taxon>Pseudomonadota</taxon>
        <taxon>Alphaproteobacteria</taxon>
        <taxon>Hyphomicrobiales</taxon>
        <taxon>Methylobacteriaceae</taxon>
        <taxon>Enterovirga</taxon>
    </lineage>
</organism>
<dbReference type="InterPro" id="IPR000157">
    <property type="entry name" value="TIR_dom"/>
</dbReference>
<name>A0A4R7CBU9_9HYPH</name>